<organism evidence="2">
    <name type="scientific">Culex pipiens</name>
    <name type="common">House mosquito</name>
    <dbReference type="NCBI Taxonomy" id="7175"/>
    <lineage>
        <taxon>Eukaryota</taxon>
        <taxon>Metazoa</taxon>
        <taxon>Ecdysozoa</taxon>
        <taxon>Arthropoda</taxon>
        <taxon>Hexapoda</taxon>
        <taxon>Insecta</taxon>
        <taxon>Pterygota</taxon>
        <taxon>Neoptera</taxon>
        <taxon>Endopterygota</taxon>
        <taxon>Diptera</taxon>
        <taxon>Nematocera</taxon>
        <taxon>Culicoidea</taxon>
        <taxon>Culicidae</taxon>
        <taxon>Culicinae</taxon>
        <taxon>Culicini</taxon>
        <taxon>Culex</taxon>
        <taxon>Culex</taxon>
    </lineage>
</organism>
<proteinExistence type="predicted"/>
<keyword evidence="1" id="KW-1133">Transmembrane helix</keyword>
<evidence type="ECO:0000313" key="2">
    <source>
        <dbReference type="EMBL" id="CAG6547360.1"/>
    </source>
</evidence>
<feature type="transmembrane region" description="Helical" evidence="1">
    <location>
        <begin position="77"/>
        <end position="98"/>
    </location>
</feature>
<name>A0A8D8N0V1_CULPI</name>
<dbReference type="EMBL" id="HBUE01236520">
    <property type="protein sequence ID" value="CAG6547359.1"/>
    <property type="molecule type" value="Transcribed_RNA"/>
</dbReference>
<reference evidence="2" key="1">
    <citation type="submission" date="2021-05" db="EMBL/GenBank/DDBJ databases">
        <authorList>
            <person name="Alioto T."/>
            <person name="Alioto T."/>
            <person name="Gomez Garrido J."/>
        </authorList>
    </citation>
    <scope>NUCLEOTIDE SEQUENCE</scope>
</reference>
<accession>A0A8D8N0V1</accession>
<dbReference type="EMBL" id="HBUE01343427">
    <property type="protein sequence ID" value="CAG6599551.1"/>
    <property type="molecule type" value="Transcribed_RNA"/>
</dbReference>
<dbReference type="EMBL" id="HBUE01343428">
    <property type="protein sequence ID" value="CAG6599552.1"/>
    <property type="molecule type" value="Transcribed_RNA"/>
</dbReference>
<keyword evidence="1" id="KW-0472">Membrane</keyword>
<protein>
    <submittedName>
        <fullName evidence="2">(northern house mosquito) hypothetical protein</fullName>
    </submittedName>
</protein>
<keyword evidence="1" id="KW-0812">Transmembrane</keyword>
<feature type="transmembrane region" description="Helical" evidence="1">
    <location>
        <begin position="118"/>
        <end position="142"/>
    </location>
</feature>
<dbReference type="AlphaFoldDB" id="A0A8D8N0V1"/>
<sequence length="196" mass="22189">MIIITTVYTVNTATETIESSRQGHADRGCFSTRNNAICQDTISEFDSDGHTVTLEVLDSRTAWPFHRNQRQSKVTTTVTFVGGTFAVSVYRICIVCIYHRCLANSLLWHLVDFLQHLIVFRIGFFVGCVRIAAGLIAINFVAIHYFTYVRLIDGGGFGNVTIHRILTVAVLFHVLSQHNRSLFGNFGRFRFQHSTR</sequence>
<dbReference type="EMBL" id="HBUE01236521">
    <property type="protein sequence ID" value="CAG6547360.1"/>
    <property type="molecule type" value="Transcribed_RNA"/>
</dbReference>
<evidence type="ECO:0000256" key="1">
    <source>
        <dbReference type="SAM" id="Phobius"/>
    </source>
</evidence>